<dbReference type="Pfam" id="PF00206">
    <property type="entry name" value="Lyase_1"/>
    <property type="match status" value="1"/>
</dbReference>
<dbReference type="InterPro" id="IPR024083">
    <property type="entry name" value="Fumarase/histidase_N"/>
</dbReference>
<dbReference type="InterPro" id="IPR008948">
    <property type="entry name" value="L-Aspartase-like"/>
</dbReference>
<keyword evidence="4" id="KW-0055">Arginine biosynthesis</keyword>
<comment type="pathway">
    <text evidence="2">Amino-acid biosynthesis; L-arginine biosynthesis; L-arginine from L-ornithine and carbamoyl phosphate: step 3/3.</text>
</comment>
<evidence type="ECO:0000256" key="5">
    <source>
        <dbReference type="ARBA" id="ARBA00023239"/>
    </source>
</evidence>
<protein>
    <recommendedName>
        <fullName evidence="3">argininosuccinate lyase</fullName>
        <ecNumber evidence="3">4.3.2.1</ecNumber>
    </recommendedName>
</protein>
<dbReference type="GO" id="GO:0042450">
    <property type="term" value="P:L-arginine biosynthetic process via ornithine"/>
    <property type="evidence" value="ECO:0007669"/>
    <property type="project" value="InterPro"/>
</dbReference>
<keyword evidence="9" id="KW-1185">Reference proteome</keyword>
<dbReference type="CDD" id="cd01359">
    <property type="entry name" value="Argininosuccinate_lyase"/>
    <property type="match status" value="1"/>
</dbReference>
<dbReference type="AlphaFoldDB" id="A0A494XUA9"/>
<sequence>MSDTGRIKKHLDLDMQALVFRPLEDEALAQELGYIAMVDQAHVLMLIDRGILPEKDGATLLKEITRLIAERFASLRGKAPIRGLYLLYENHLIEKTGDRIGGMLQAGRSRNDLGATISRIRARKPLRACVESGLTLIETLGAKSREFASVVMPAYTHYQPAMPVTLGHYLDSIAQALLRDVDGLLQASSSLECSPLGAGACGGTSFPIAPEETAALLGFTSVAANSIDAVASRDHVLRLLAAAAILGLTISRCASDLMLWSTYEFGFIHLPDELIGSSSMMPQKRNPFLLEHVKGRSGSPLACLQHAAMATHAAPYGNSVAVGTESVRGFEEAMEEVRSCLLILQKHIALMEPRAARMEEVAKAANTAATFVAEMLVRDAGMSFRDAHHQVGAKILEAEKIGVNGAVHAAQSLLTLEPESRSTMASPGLAMSAARYGAGPGREPSSENSIGDRCTAQRQLLEARMTPWRTAETTLSDRITKLLEKHGHLQAA</sequence>
<evidence type="ECO:0000256" key="4">
    <source>
        <dbReference type="ARBA" id="ARBA00022571"/>
    </source>
</evidence>
<name>A0A494XUA9_9BURK</name>
<evidence type="ECO:0000256" key="2">
    <source>
        <dbReference type="ARBA" id="ARBA00004941"/>
    </source>
</evidence>
<dbReference type="PANTHER" id="PTHR43814:SF1">
    <property type="entry name" value="ARGININOSUCCINATE LYASE"/>
    <property type="match status" value="1"/>
</dbReference>
<dbReference type="Pfam" id="PF14698">
    <property type="entry name" value="ASL_C2"/>
    <property type="match status" value="1"/>
</dbReference>
<evidence type="ECO:0000313" key="9">
    <source>
        <dbReference type="Proteomes" id="UP000280434"/>
    </source>
</evidence>
<dbReference type="PANTHER" id="PTHR43814">
    <property type="entry name" value="ARGININOSUCCINATE LYASE"/>
    <property type="match status" value="1"/>
</dbReference>
<dbReference type="PRINTS" id="PR00149">
    <property type="entry name" value="FUMRATELYASE"/>
</dbReference>
<feature type="domain" description="Argininosuccinate lyase C-terminal" evidence="7">
    <location>
        <begin position="367"/>
        <end position="404"/>
    </location>
</feature>
<dbReference type="InterPro" id="IPR009049">
    <property type="entry name" value="Argininosuccinate_lyase"/>
</dbReference>
<accession>A0A494XUA9</accession>
<dbReference type="InterPro" id="IPR022761">
    <property type="entry name" value="Fumarate_lyase_N"/>
</dbReference>
<dbReference type="PRINTS" id="PR00145">
    <property type="entry name" value="ARGSUCLYASE"/>
</dbReference>
<comment type="caution">
    <text evidence="8">The sequence shown here is derived from an EMBL/GenBank/DDBJ whole genome shotgun (WGS) entry which is preliminary data.</text>
</comment>
<dbReference type="UniPathway" id="UPA00068">
    <property type="reaction ID" value="UER00114"/>
</dbReference>
<evidence type="ECO:0000259" key="7">
    <source>
        <dbReference type="Pfam" id="PF14698"/>
    </source>
</evidence>
<evidence type="ECO:0000259" key="6">
    <source>
        <dbReference type="Pfam" id="PF00206"/>
    </source>
</evidence>
<dbReference type="GO" id="GO:0005829">
    <property type="term" value="C:cytosol"/>
    <property type="evidence" value="ECO:0007669"/>
    <property type="project" value="TreeGrafter"/>
</dbReference>
<feature type="domain" description="Fumarate lyase N-terminal" evidence="6">
    <location>
        <begin position="100"/>
        <end position="297"/>
    </location>
</feature>
<dbReference type="RefSeq" id="WP_121275540.1">
    <property type="nucleotide sequence ID" value="NZ_RBZV01000001.1"/>
</dbReference>
<dbReference type="EC" id="4.3.2.1" evidence="3"/>
<evidence type="ECO:0000256" key="1">
    <source>
        <dbReference type="ARBA" id="ARBA00000985"/>
    </source>
</evidence>
<dbReference type="EMBL" id="RBZV01000001">
    <property type="protein sequence ID" value="RKP52546.1"/>
    <property type="molecule type" value="Genomic_DNA"/>
</dbReference>
<dbReference type="OrthoDB" id="9769623at2"/>
<dbReference type="InterPro" id="IPR029419">
    <property type="entry name" value="Arg_succ_lyase_C"/>
</dbReference>
<keyword evidence="4" id="KW-0028">Amino-acid biosynthesis</keyword>
<dbReference type="Proteomes" id="UP000280434">
    <property type="component" value="Unassembled WGS sequence"/>
</dbReference>
<organism evidence="8 9">
    <name type="scientific">Trinickia fusca</name>
    <dbReference type="NCBI Taxonomy" id="2419777"/>
    <lineage>
        <taxon>Bacteria</taxon>
        <taxon>Pseudomonadati</taxon>
        <taxon>Pseudomonadota</taxon>
        <taxon>Betaproteobacteria</taxon>
        <taxon>Burkholderiales</taxon>
        <taxon>Burkholderiaceae</taxon>
        <taxon>Trinickia</taxon>
    </lineage>
</organism>
<dbReference type="InterPro" id="IPR000362">
    <property type="entry name" value="Fumarate_lyase_fam"/>
</dbReference>
<dbReference type="Gene3D" id="1.10.40.30">
    <property type="entry name" value="Fumarase/aspartase (C-terminal domain)"/>
    <property type="match status" value="1"/>
</dbReference>
<keyword evidence="5 8" id="KW-0456">Lyase</keyword>
<dbReference type="GO" id="GO:0004056">
    <property type="term" value="F:argininosuccinate lyase activity"/>
    <property type="evidence" value="ECO:0007669"/>
    <property type="project" value="UniProtKB-EC"/>
</dbReference>
<reference evidence="8 9" key="1">
    <citation type="submission" date="2018-10" db="EMBL/GenBank/DDBJ databases">
        <title>Paraburkholderia sp. 7MK8-2, isolated from soil.</title>
        <authorList>
            <person name="Gao Z.-H."/>
            <person name="Qiu L.-H."/>
        </authorList>
    </citation>
    <scope>NUCLEOTIDE SEQUENCE [LARGE SCALE GENOMIC DNA]</scope>
    <source>
        <strain evidence="8 9">7MK8-2</strain>
    </source>
</reference>
<proteinExistence type="predicted"/>
<dbReference type="Gene3D" id="1.20.200.10">
    <property type="entry name" value="Fumarase/aspartase (Central domain)"/>
    <property type="match status" value="1"/>
</dbReference>
<evidence type="ECO:0000256" key="3">
    <source>
        <dbReference type="ARBA" id="ARBA00012338"/>
    </source>
</evidence>
<dbReference type="Gene3D" id="1.10.275.10">
    <property type="entry name" value="Fumarase/aspartase (N-terminal domain)"/>
    <property type="match status" value="1"/>
</dbReference>
<dbReference type="SUPFAM" id="SSF48557">
    <property type="entry name" value="L-aspartase-like"/>
    <property type="match status" value="1"/>
</dbReference>
<gene>
    <name evidence="8" type="ORF">D7S89_03300</name>
</gene>
<evidence type="ECO:0000313" key="8">
    <source>
        <dbReference type="EMBL" id="RKP52546.1"/>
    </source>
</evidence>
<comment type="catalytic activity">
    <reaction evidence="1">
        <text>2-(N(omega)-L-arginino)succinate = fumarate + L-arginine</text>
        <dbReference type="Rhea" id="RHEA:24020"/>
        <dbReference type="ChEBI" id="CHEBI:29806"/>
        <dbReference type="ChEBI" id="CHEBI:32682"/>
        <dbReference type="ChEBI" id="CHEBI:57472"/>
        <dbReference type="EC" id="4.3.2.1"/>
    </reaction>
</comment>